<dbReference type="EMBL" id="AVOT02062299">
    <property type="protein sequence ID" value="MBW0555348.1"/>
    <property type="molecule type" value="Genomic_DNA"/>
</dbReference>
<name>A0A9Q3PAU6_9BASI</name>
<protein>
    <submittedName>
        <fullName evidence="2">Uncharacterized protein</fullName>
    </submittedName>
</protein>
<keyword evidence="3" id="KW-1185">Reference proteome</keyword>
<dbReference type="AlphaFoldDB" id="A0A9Q3PAU6"/>
<comment type="caution">
    <text evidence="2">The sequence shown here is derived from an EMBL/GenBank/DDBJ whole genome shotgun (WGS) entry which is preliminary data.</text>
</comment>
<evidence type="ECO:0000313" key="3">
    <source>
        <dbReference type="Proteomes" id="UP000765509"/>
    </source>
</evidence>
<evidence type="ECO:0000256" key="1">
    <source>
        <dbReference type="SAM" id="MobiDB-lite"/>
    </source>
</evidence>
<organism evidence="2 3">
    <name type="scientific">Austropuccinia psidii MF-1</name>
    <dbReference type="NCBI Taxonomy" id="1389203"/>
    <lineage>
        <taxon>Eukaryota</taxon>
        <taxon>Fungi</taxon>
        <taxon>Dikarya</taxon>
        <taxon>Basidiomycota</taxon>
        <taxon>Pucciniomycotina</taxon>
        <taxon>Pucciniomycetes</taxon>
        <taxon>Pucciniales</taxon>
        <taxon>Sphaerophragmiaceae</taxon>
        <taxon>Austropuccinia</taxon>
    </lineage>
</organism>
<reference evidence="2" key="1">
    <citation type="submission" date="2021-03" db="EMBL/GenBank/DDBJ databases">
        <title>Draft genome sequence of rust myrtle Austropuccinia psidii MF-1, a brazilian biotype.</title>
        <authorList>
            <person name="Quecine M.C."/>
            <person name="Pachon D.M.R."/>
            <person name="Bonatelli M.L."/>
            <person name="Correr F.H."/>
            <person name="Franceschini L.M."/>
            <person name="Leite T.F."/>
            <person name="Margarido G.R.A."/>
            <person name="Almeida C.A."/>
            <person name="Ferrarezi J.A."/>
            <person name="Labate C.A."/>
        </authorList>
    </citation>
    <scope>NUCLEOTIDE SEQUENCE</scope>
    <source>
        <strain evidence="2">MF-1</strain>
    </source>
</reference>
<feature type="compositionally biased region" description="Polar residues" evidence="1">
    <location>
        <begin position="54"/>
        <end position="82"/>
    </location>
</feature>
<evidence type="ECO:0000313" key="2">
    <source>
        <dbReference type="EMBL" id="MBW0555348.1"/>
    </source>
</evidence>
<feature type="region of interest" description="Disordered" evidence="1">
    <location>
        <begin position="1"/>
        <end position="157"/>
    </location>
</feature>
<dbReference type="Proteomes" id="UP000765509">
    <property type="component" value="Unassembled WGS sequence"/>
</dbReference>
<gene>
    <name evidence="2" type="ORF">O181_095063</name>
</gene>
<sequence length="157" mass="17670">MSPVHLKNLGFQMNQPEDREGLSRTRRAGRGHLGNSAGCYRRTADPDRAYSDSLRLTRSKPNQLSSGFTPFRNQQISGQDSPFFTIPGSSRRRQVYKGKTETTLSQRKRESDPMIQKLLDLVKEGHKSQKSPGQLSGQANLKQDKSQAHVKQKSSEN</sequence>
<feature type="compositionally biased region" description="Basic and acidic residues" evidence="1">
    <location>
        <begin position="142"/>
        <end position="157"/>
    </location>
</feature>
<accession>A0A9Q3PAU6</accession>
<proteinExistence type="predicted"/>
<feature type="compositionally biased region" description="Polar residues" evidence="1">
    <location>
        <begin position="130"/>
        <end position="141"/>
    </location>
</feature>